<dbReference type="Gene3D" id="1.10.760.10">
    <property type="entry name" value="Cytochrome c-like domain"/>
    <property type="match status" value="2"/>
</dbReference>
<dbReference type="InterPro" id="IPR036909">
    <property type="entry name" value="Cyt_c-like_dom_sf"/>
</dbReference>
<dbReference type="EMBL" id="WTUW01000009">
    <property type="protein sequence ID" value="MZR31920.1"/>
    <property type="molecule type" value="Genomic_DNA"/>
</dbReference>
<protein>
    <submittedName>
        <fullName evidence="7">C-type cytochrome</fullName>
    </submittedName>
</protein>
<sequence length="283" mass="30540">MKKLVIAFALAAAMQSQAMSAETPLERGTYLMKSIVACGNCHTPQTPTGPAAGMELAGQFLVDEPGFFKAFAPNITQDKETGIGNWTDEQIIAAIREGKRPDGTIIGPPMPIELYRNMSDTDVKAIVAYLRQVKPIKNVVEKSTYEIPLPPSYGPPVTQVPDVPRDDIVAYGAYLAGPAGHCIECHSPLVNGKPDIEHQLGVGGMSFPGPWGVSISANITPHEDGIAHYNDADLEKVIRTGVRPDGSRLLPPMGVYYYANISDEDMAALIAYLRQLEPKPSPE</sequence>
<evidence type="ECO:0000256" key="5">
    <source>
        <dbReference type="SAM" id="SignalP"/>
    </source>
</evidence>
<organism evidence="7 8">
    <name type="scientific">Sneathiella litorea</name>
    <dbReference type="NCBI Taxonomy" id="2606216"/>
    <lineage>
        <taxon>Bacteria</taxon>
        <taxon>Pseudomonadati</taxon>
        <taxon>Pseudomonadota</taxon>
        <taxon>Alphaproteobacteria</taxon>
        <taxon>Sneathiellales</taxon>
        <taxon>Sneathiellaceae</taxon>
        <taxon>Sneathiella</taxon>
    </lineage>
</organism>
<feature type="domain" description="Cytochrome c" evidence="6">
    <location>
        <begin position="167"/>
        <end position="277"/>
    </location>
</feature>
<dbReference type="InterPro" id="IPR051459">
    <property type="entry name" value="Cytochrome_c-type_DH"/>
</dbReference>
<feature type="signal peptide" evidence="5">
    <location>
        <begin position="1"/>
        <end position="18"/>
    </location>
</feature>
<evidence type="ECO:0000256" key="2">
    <source>
        <dbReference type="ARBA" id="ARBA00022723"/>
    </source>
</evidence>
<dbReference type="RefSeq" id="WP_161316507.1">
    <property type="nucleotide sequence ID" value="NZ_WTUW01000009.1"/>
</dbReference>
<name>A0A6L8WBR1_9PROT</name>
<dbReference type="PANTHER" id="PTHR35008:SF8">
    <property type="entry name" value="ALCOHOL DEHYDROGENASE CYTOCHROME C SUBUNIT"/>
    <property type="match status" value="1"/>
</dbReference>
<dbReference type="GO" id="GO:0020037">
    <property type="term" value="F:heme binding"/>
    <property type="evidence" value="ECO:0007669"/>
    <property type="project" value="InterPro"/>
</dbReference>
<accession>A0A6L8WBR1</accession>
<keyword evidence="8" id="KW-1185">Reference proteome</keyword>
<evidence type="ECO:0000313" key="8">
    <source>
        <dbReference type="Proteomes" id="UP000476030"/>
    </source>
</evidence>
<keyword evidence="3 4" id="KW-0408">Iron</keyword>
<dbReference type="GO" id="GO:0046872">
    <property type="term" value="F:metal ion binding"/>
    <property type="evidence" value="ECO:0007669"/>
    <property type="project" value="UniProtKB-KW"/>
</dbReference>
<dbReference type="InterPro" id="IPR009056">
    <property type="entry name" value="Cyt_c-like_dom"/>
</dbReference>
<feature type="chain" id="PRO_5026932318" evidence="5">
    <location>
        <begin position="19"/>
        <end position="283"/>
    </location>
</feature>
<feature type="domain" description="Cytochrome c" evidence="6">
    <location>
        <begin position="23"/>
        <end position="134"/>
    </location>
</feature>
<dbReference type="SUPFAM" id="SSF46626">
    <property type="entry name" value="Cytochrome c"/>
    <property type="match status" value="2"/>
</dbReference>
<keyword evidence="5" id="KW-0732">Signal</keyword>
<evidence type="ECO:0000313" key="7">
    <source>
        <dbReference type="EMBL" id="MZR31920.1"/>
    </source>
</evidence>
<evidence type="ECO:0000256" key="1">
    <source>
        <dbReference type="ARBA" id="ARBA00022617"/>
    </source>
</evidence>
<dbReference type="Proteomes" id="UP000476030">
    <property type="component" value="Unassembled WGS sequence"/>
</dbReference>
<gene>
    <name evidence="7" type="ORF">GQE98_14880</name>
</gene>
<dbReference type="PROSITE" id="PS51007">
    <property type="entry name" value="CYTC"/>
    <property type="match status" value="2"/>
</dbReference>
<reference evidence="7 8" key="1">
    <citation type="submission" date="2019-12" db="EMBL/GenBank/DDBJ databases">
        <title>Snethiella sp. nov. sp. isolated from sea sand.</title>
        <authorList>
            <person name="Kim J."/>
            <person name="Jeong S.E."/>
            <person name="Jung H.S."/>
            <person name="Jeon C.O."/>
        </authorList>
    </citation>
    <scope>NUCLEOTIDE SEQUENCE [LARGE SCALE GENOMIC DNA]</scope>
    <source>
        <strain evidence="7 8">DP05</strain>
    </source>
</reference>
<evidence type="ECO:0000259" key="6">
    <source>
        <dbReference type="PROSITE" id="PS51007"/>
    </source>
</evidence>
<comment type="caution">
    <text evidence="7">The sequence shown here is derived from an EMBL/GenBank/DDBJ whole genome shotgun (WGS) entry which is preliminary data.</text>
</comment>
<proteinExistence type="predicted"/>
<dbReference type="AlphaFoldDB" id="A0A6L8WBR1"/>
<dbReference type="PANTHER" id="PTHR35008">
    <property type="entry name" value="BLL4482 PROTEIN-RELATED"/>
    <property type="match status" value="1"/>
</dbReference>
<keyword evidence="2 4" id="KW-0479">Metal-binding</keyword>
<dbReference type="Pfam" id="PF00034">
    <property type="entry name" value="Cytochrom_C"/>
    <property type="match status" value="2"/>
</dbReference>
<keyword evidence="1 4" id="KW-0349">Heme</keyword>
<evidence type="ECO:0000256" key="3">
    <source>
        <dbReference type="ARBA" id="ARBA00023004"/>
    </source>
</evidence>
<dbReference type="GO" id="GO:0009055">
    <property type="term" value="F:electron transfer activity"/>
    <property type="evidence" value="ECO:0007669"/>
    <property type="project" value="InterPro"/>
</dbReference>
<evidence type="ECO:0000256" key="4">
    <source>
        <dbReference type="PROSITE-ProRule" id="PRU00433"/>
    </source>
</evidence>